<feature type="region of interest" description="Disordered" evidence="5">
    <location>
        <begin position="1"/>
        <end position="22"/>
    </location>
</feature>
<dbReference type="InterPro" id="IPR036291">
    <property type="entry name" value="NAD(P)-bd_dom_sf"/>
</dbReference>
<proteinExistence type="predicted"/>
<keyword evidence="3" id="KW-0862">Zinc</keyword>
<dbReference type="Gene3D" id="3.40.50.720">
    <property type="entry name" value="NAD(P)-binding Rossmann-like Domain"/>
    <property type="match status" value="1"/>
</dbReference>
<dbReference type="GO" id="GO:0016491">
    <property type="term" value="F:oxidoreductase activity"/>
    <property type="evidence" value="ECO:0007669"/>
    <property type="project" value="UniProtKB-KW"/>
</dbReference>
<dbReference type="RefSeq" id="WP_043463336.1">
    <property type="nucleotide sequence ID" value="NZ_CP134822.1"/>
</dbReference>
<dbReference type="Proteomes" id="UP000028058">
    <property type="component" value="Unassembled WGS sequence"/>
</dbReference>
<keyword evidence="9" id="KW-1185">Reference proteome</keyword>
<keyword evidence="2" id="KW-0479">Metal-binding</keyword>
<feature type="domain" description="Alcohol dehydrogenase-like N-terminal" evidence="6">
    <location>
        <begin position="26"/>
        <end position="123"/>
    </location>
</feature>
<evidence type="ECO:0000256" key="3">
    <source>
        <dbReference type="ARBA" id="ARBA00022833"/>
    </source>
</evidence>
<reference evidence="8 9" key="1">
    <citation type="journal article" date="2014" name="Genome Announc.">
        <title>Draft Genome Sequence of Streptomyces fradiae ATCC 19609, a Strain Highly Sensitive to Antibiotics.</title>
        <authorList>
            <person name="Bekker O.B."/>
            <person name="Klimina K.M."/>
            <person name="Vatlin A.A."/>
            <person name="Zakharevich N.V."/>
            <person name="Kasianov A.S."/>
            <person name="Danilenko V.N."/>
        </authorList>
    </citation>
    <scope>NUCLEOTIDE SEQUENCE [LARGE SCALE GENOMIC DNA]</scope>
    <source>
        <strain evidence="8 9">ATCC 19609</strain>
    </source>
</reference>
<dbReference type="Pfam" id="PF08240">
    <property type="entry name" value="ADH_N"/>
    <property type="match status" value="1"/>
</dbReference>
<evidence type="ECO:0000256" key="5">
    <source>
        <dbReference type="SAM" id="MobiDB-lite"/>
    </source>
</evidence>
<name>A0A3M8F869_9ACTN</name>
<dbReference type="Gene3D" id="3.90.180.10">
    <property type="entry name" value="Medium-chain alcohol dehydrogenases, catalytic domain"/>
    <property type="match status" value="1"/>
</dbReference>
<accession>A0A3M8F869</accession>
<dbReference type="AlphaFoldDB" id="A0A3M8F869"/>
<evidence type="ECO:0000313" key="8">
    <source>
        <dbReference type="EMBL" id="RKM96441.1"/>
    </source>
</evidence>
<comment type="caution">
    <text evidence="8">The sequence shown here is derived from an EMBL/GenBank/DDBJ whole genome shotgun (WGS) entry which is preliminary data.</text>
</comment>
<dbReference type="GO" id="GO:0046872">
    <property type="term" value="F:metal ion binding"/>
    <property type="evidence" value="ECO:0007669"/>
    <property type="project" value="UniProtKB-KW"/>
</dbReference>
<dbReference type="SMR" id="A0A3M8F869"/>
<dbReference type="Pfam" id="PF16912">
    <property type="entry name" value="Glu_dehyd_C"/>
    <property type="match status" value="1"/>
</dbReference>
<keyword evidence="4" id="KW-0560">Oxidoreductase</keyword>
<organism evidence="8 9">
    <name type="scientific">Streptomyces xinghaiensis</name>
    <dbReference type="NCBI Taxonomy" id="1038928"/>
    <lineage>
        <taxon>Bacteria</taxon>
        <taxon>Bacillati</taxon>
        <taxon>Actinomycetota</taxon>
        <taxon>Actinomycetes</taxon>
        <taxon>Kitasatosporales</taxon>
        <taxon>Streptomycetaceae</taxon>
        <taxon>Streptomyces</taxon>
    </lineage>
</organism>
<comment type="cofactor">
    <cofactor evidence="1">
        <name>Zn(2+)</name>
        <dbReference type="ChEBI" id="CHEBI:29105"/>
    </cofactor>
</comment>
<evidence type="ECO:0000259" key="7">
    <source>
        <dbReference type="Pfam" id="PF16912"/>
    </source>
</evidence>
<gene>
    <name evidence="8" type="ORF">SFRA_010205</name>
</gene>
<dbReference type="SUPFAM" id="SSF51735">
    <property type="entry name" value="NAD(P)-binding Rossmann-fold domains"/>
    <property type="match status" value="1"/>
</dbReference>
<evidence type="ECO:0000256" key="1">
    <source>
        <dbReference type="ARBA" id="ARBA00001947"/>
    </source>
</evidence>
<protein>
    <submittedName>
        <fullName evidence="8">Theronine dehydrogenase</fullName>
    </submittedName>
</protein>
<dbReference type="InterPro" id="IPR011032">
    <property type="entry name" value="GroES-like_sf"/>
</dbReference>
<evidence type="ECO:0000259" key="6">
    <source>
        <dbReference type="Pfam" id="PF08240"/>
    </source>
</evidence>
<dbReference type="PANTHER" id="PTHR43189:SF2">
    <property type="entry name" value="GLUCOSE 1-DEHYDROGENASE"/>
    <property type="match status" value="1"/>
</dbReference>
<evidence type="ECO:0000256" key="4">
    <source>
        <dbReference type="ARBA" id="ARBA00023002"/>
    </source>
</evidence>
<dbReference type="SUPFAM" id="SSF50129">
    <property type="entry name" value="GroES-like"/>
    <property type="match status" value="1"/>
</dbReference>
<dbReference type="InterPro" id="IPR031640">
    <property type="entry name" value="Glu_dehyd_C"/>
</dbReference>
<dbReference type="InterPro" id="IPR013154">
    <property type="entry name" value="ADH-like_N"/>
</dbReference>
<dbReference type="OrthoDB" id="9797931at2"/>
<sequence length="350" mass="37022">MRALTVRPGHSGSLEVREVEEPKPAPGELLVRGLAVGVCGTDREIAAGEYGRAPAGRNRLVLGHESLGRVEEAPDGSAFAAGDLVAGVVRRPDPEPCGACAHGEFDMCRNGRYRERGIRELDGYGTGLWCVEEGYAVAVDAELGLAGVLLEPAGVVAKAWEQIERVGARAWFEPRRVLVTGAGPIGLLAALLGQQRGLEVHVLDRVTDGPKPALVRALGAAYHSGAVDDVLSAVRPDVVVEATGAGQVVFAAMHGTAPYGVVCLTGVSPAGRRLTVDAGTLNREIVLENDVVVGSVSANGRHFRQAADALARADTDWLHRLITRRLPLDRAAEAFEQRPDDVKVVLTLEE</sequence>
<evidence type="ECO:0000256" key="2">
    <source>
        <dbReference type="ARBA" id="ARBA00022723"/>
    </source>
</evidence>
<evidence type="ECO:0000313" key="9">
    <source>
        <dbReference type="Proteomes" id="UP000028058"/>
    </source>
</evidence>
<feature type="domain" description="Glucose dehydrogenase C-terminal" evidence="7">
    <location>
        <begin position="146"/>
        <end position="348"/>
    </location>
</feature>
<dbReference type="CDD" id="cd08230">
    <property type="entry name" value="glucose_DH"/>
    <property type="match status" value="1"/>
</dbReference>
<dbReference type="PANTHER" id="PTHR43189">
    <property type="entry name" value="ZINC-TYPE ALCOHOL DEHYDROGENASE-LIKE PROTEIN C1198.01-RELATED"/>
    <property type="match status" value="1"/>
</dbReference>
<dbReference type="EMBL" id="JNAD02000004">
    <property type="protein sequence ID" value="RKM96441.1"/>
    <property type="molecule type" value="Genomic_DNA"/>
</dbReference>